<evidence type="ECO:0000313" key="3">
    <source>
        <dbReference type="EMBL" id="CAA2976435.1"/>
    </source>
</evidence>
<dbReference type="Gramene" id="OE9A113298T1">
    <property type="protein sequence ID" value="OE9A113298C1"/>
    <property type="gene ID" value="OE9A113298"/>
</dbReference>
<comment type="caution">
    <text evidence="3">The sequence shown here is derived from an EMBL/GenBank/DDBJ whole genome shotgun (WGS) entry which is preliminary data.</text>
</comment>
<accession>A0A8S0RBX3</accession>
<dbReference type="InterPro" id="IPR027417">
    <property type="entry name" value="P-loop_NTPase"/>
</dbReference>
<keyword evidence="4" id="KW-1185">Reference proteome</keyword>
<dbReference type="AlphaFoldDB" id="A0A8S0RBX3"/>
<dbReference type="Gene3D" id="3.40.50.300">
    <property type="entry name" value="P-loop containing nucleotide triphosphate hydrolases"/>
    <property type="match status" value="1"/>
</dbReference>
<keyword evidence="1" id="KW-0808">Transferase</keyword>
<organism evidence="3 4">
    <name type="scientific">Olea europaea subsp. europaea</name>
    <dbReference type="NCBI Taxonomy" id="158383"/>
    <lineage>
        <taxon>Eukaryota</taxon>
        <taxon>Viridiplantae</taxon>
        <taxon>Streptophyta</taxon>
        <taxon>Embryophyta</taxon>
        <taxon>Tracheophyta</taxon>
        <taxon>Spermatophyta</taxon>
        <taxon>Magnoliopsida</taxon>
        <taxon>eudicotyledons</taxon>
        <taxon>Gunneridae</taxon>
        <taxon>Pentapetalae</taxon>
        <taxon>asterids</taxon>
        <taxon>lamiids</taxon>
        <taxon>Lamiales</taxon>
        <taxon>Oleaceae</taxon>
        <taxon>Oleeae</taxon>
        <taxon>Olea</taxon>
    </lineage>
</organism>
<reference evidence="3 4" key="1">
    <citation type="submission" date="2019-12" db="EMBL/GenBank/DDBJ databases">
        <authorList>
            <person name="Alioto T."/>
            <person name="Alioto T."/>
            <person name="Gomez Garrido J."/>
        </authorList>
    </citation>
    <scope>NUCLEOTIDE SEQUENCE [LARGE SCALE GENOMIC DNA]</scope>
</reference>
<dbReference type="SUPFAM" id="SSF52540">
    <property type="entry name" value="P-loop containing nucleoside triphosphate hydrolases"/>
    <property type="match status" value="1"/>
</dbReference>
<dbReference type="Pfam" id="PF00685">
    <property type="entry name" value="Sulfotransfer_1"/>
    <property type="match status" value="1"/>
</dbReference>
<dbReference type="Proteomes" id="UP000594638">
    <property type="component" value="Unassembled WGS sequence"/>
</dbReference>
<sequence length="153" mass="17665">MGNKENGERCPLSHTAVTVSLDIQVFKYRGREERRGKILRSDIGYLTEGTQERLGSIHLSQVFTLSALFGGYDVILECDYASLNSLRKVLFLRYEDLKDNIVFFIQKLAEFIGFPFLVEEEKQGLIEQLSRFCSLYTTVLYHQLLSTKHAQVY</sequence>
<dbReference type="OrthoDB" id="205623at2759"/>
<dbReference type="EMBL" id="CACTIH010002432">
    <property type="protein sequence ID" value="CAA2976435.1"/>
    <property type="molecule type" value="Genomic_DNA"/>
</dbReference>
<evidence type="ECO:0000256" key="1">
    <source>
        <dbReference type="RuleBase" id="RU361155"/>
    </source>
</evidence>
<comment type="similarity">
    <text evidence="1">Belongs to the sulfotransferase 1 family.</text>
</comment>
<gene>
    <name evidence="3" type="ORF">OLEA9_A113298</name>
</gene>
<name>A0A8S0RBX3_OLEEU</name>
<evidence type="ECO:0000313" key="4">
    <source>
        <dbReference type="Proteomes" id="UP000594638"/>
    </source>
</evidence>
<dbReference type="GO" id="GO:0008146">
    <property type="term" value="F:sulfotransferase activity"/>
    <property type="evidence" value="ECO:0007669"/>
    <property type="project" value="InterPro"/>
</dbReference>
<evidence type="ECO:0000259" key="2">
    <source>
        <dbReference type="Pfam" id="PF00685"/>
    </source>
</evidence>
<protein>
    <recommendedName>
        <fullName evidence="1">Sulfotransferase</fullName>
        <ecNumber evidence="1">2.8.2.-</ecNumber>
    </recommendedName>
</protein>
<feature type="domain" description="Sulfotransferase" evidence="2">
    <location>
        <begin position="81"/>
        <end position="129"/>
    </location>
</feature>
<dbReference type="EC" id="2.8.2.-" evidence="1"/>
<dbReference type="InterPro" id="IPR000863">
    <property type="entry name" value="Sulfotransferase_dom"/>
</dbReference>
<proteinExistence type="inferred from homology"/>